<accession>D7A7M0</accession>
<dbReference type="OrthoDB" id="8451629at2"/>
<proteinExistence type="predicted"/>
<gene>
    <name evidence="2" type="ordered locus">Snov_1149</name>
</gene>
<reference evidence="2 3" key="1">
    <citation type="journal article" date="2012" name="Stand. Genomic Sci.">
        <title>Complete genome sequence of the facultatively chemolithoautotrophic and methylotrophic alpha Proteobacterium Starkeya novella type strain (ATCC 8093(T)).</title>
        <authorList>
            <person name="Kappler U."/>
            <person name="Davenport K."/>
            <person name="Beatson S."/>
            <person name="Lucas S."/>
            <person name="Lapidus A."/>
            <person name="Copeland A."/>
            <person name="Berry K.W."/>
            <person name="Glavina Del Rio T."/>
            <person name="Hammon N."/>
            <person name="Dalin E."/>
            <person name="Tice H."/>
            <person name="Pitluck S."/>
            <person name="Richardson P."/>
            <person name="Bruce D."/>
            <person name="Goodwin L.A."/>
            <person name="Han C."/>
            <person name="Tapia R."/>
            <person name="Detter J.C."/>
            <person name="Chang Y.J."/>
            <person name="Jeffries C.D."/>
            <person name="Land M."/>
            <person name="Hauser L."/>
            <person name="Kyrpides N.C."/>
            <person name="Goker M."/>
            <person name="Ivanova N."/>
            <person name="Klenk H.P."/>
            <person name="Woyke T."/>
        </authorList>
    </citation>
    <scope>NUCLEOTIDE SEQUENCE [LARGE SCALE GENOMIC DNA]</scope>
    <source>
        <strain evidence="3">ATCC 8093 / DSM 506 / JCM 20403 / CCM 1077 / IAM 12100 / NBRC 12443 / NCIMB 10456</strain>
    </source>
</reference>
<dbReference type="InterPro" id="IPR018720">
    <property type="entry name" value="DUF2249"/>
</dbReference>
<protein>
    <recommendedName>
        <fullName evidence="1">DUF2249 domain-containing protein</fullName>
    </recommendedName>
</protein>
<evidence type="ECO:0000313" key="2">
    <source>
        <dbReference type="EMBL" id="ADH88468.1"/>
    </source>
</evidence>
<dbReference type="RefSeq" id="WP_013165973.1">
    <property type="nucleotide sequence ID" value="NC_014217.1"/>
</dbReference>
<dbReference type="AlphaFoldDB" id="D7A7M0"/>
<keyword evidence="3" id="KW-1185">Reference proteome</keyword>
<dbReference type="STRING" id="639283.Snov_1149"/>
<dbReference type="Proteomes" id="UP000006633">
    <property type="component" value="Chromosome"/>
</dbReference>
<feature type="domain" description="DUF2249" evidence="1">
    <location>
        <begin position="23"/>
        <end position="92"/>
    </location>
</feature>
<dbReference type="KEGG" id="sno:Snov_1149"/>
<sequence>MSQITEAIIPAEPANPTVAEPVTLDVRPLARPHRHLLIFRQFELLAPGEAFELVNDHDPLGLLHQFRQIVPGLFTWDYLRQGPDEWRVLIGRTQAPASADVHVHDEGCTCGSSSGGCG</sequence>
<dbReference type="eggNOG" id="COG4309">
    <property type="taxonomic scope" value="Bacteria"/>
</dbReference>
<dbReference type="HOGENOM" id="CLU_146484_3_1_5"/>
<dbReference type="Pfam" id="PF10006">
    <property type="entry name" value="DUF2249"/>
    <property type="match status" value="1"/>
</dbReference>
<evidence type="ECO:0000313" key="3">
    <source>
        <dbReference type="Proteomes" id="UP000006633"/>
    </source>
</evidence>
<dbReference type="EMBL" id="CP002026">
    <property type="protein sequence ID" value="ADH88468.1"/>
    <property type="molecule type" value="Genomic_DNA"/>
</dbReference>
<name>D7A7M0_ANCN5</name>
<organism evidence="2 3">
    <name type="scientific">Ancylobacter novellus (strain ATCC 8093 / DSM 506 / JCM 20403 / CCM 1077 / IAM 12100 / NBRC 12443 / NCIMB 10456)</name>
    <name type="common">Starkeya novella</name>
    <dbReference type="NCBI Taxonomy" id="639283"/>
    <lineage>
        <taxon>Bacteria</taxon>
        <taxon>Pseudomonadati</taxon>
        <taxon>Pseudomonadota</taxon>
        <taxon>Alphaproteobacteria</taxon>
        <taxon>Hyphomicrobiales</taxon>
        <taxon>Xanthobacteraceae</taxon>
        <taxon>Ancylobacter</taxon>
    </lineage>
</organism>
<evidence type="ECO:0000259" key="1">
    <source>
        <dbReference type="Pfam" id="PF10006"/>
    </source>
</evidence>